<accession>A0A379MPS2</accession>
<protein>
    <submittedName>
        <fullName evidence="2">Uncharacterized protein</fullName>
    </submittedName>
</protein>
<dbReference type="EMBL" id="UGQM01000009">
    <property type="protein sequence ID" value="SUE32759.1"/>
    <property type="molecule type" value="Genomic_DNA"/>
</dbReference>
<dbReference type="AlphaFoldDB" id="A0A379MPS2"/>
<gene>
    <name evidence="2" type="ORF">NCTC10742_06123</name>
</gene>
<proteinExistence type="predicted"/>
<feature type="region of interest" description="Disordered" evidence="1">
    <location>
        <begin position="1"/>
        <end position="29"/>
    </location>
</feature>
<sequence length="78" mass="8135">MRKPGGTRAAQPPGVPLLGSAQSAARAVEEGRVHPVPVDLHAPEQELMTGAETRAGKDLIRMYAAIVPFGTVTKVCAC</sequence>
<evidence type="ECO:0000313" key="3">
    <source>
        <dbReference type="Proteomes" id="UP000254291"/>
    </source>
</evidence>
<evidence type="ECO:0000256" key="1">
    <source>
        <dbReference type="SAM" id="MobiDB-lite"/>
    </source>
</evidence>
<reference evidence="2 3" key="1">
    <citation type="submission" date="2018-06" db="EMBL/GenBank/DDBJ databases">
        <authorList>
            <consortium name="Pathogen Informatics"/>
            <person name="Doyle S."/>
        </authorList>
    </citation>
    <scope>NUCLEOTIDE SEQUENCE [LARGE SCALE GENOMIC DNA]</scope>
    <source>
        <strain evidence="2 3">NCTC10742</strain>
    </source>
</reference>
<evidence type="ECO:0000313" key="2">
    <source>
        <dbReference type="EMBL" id="SUE32759.1"/>
    </source>
</evidence>
<organism evidence="2 3">
    <name type="scientific">Mycolicibacterium gilvum</name>
    <dbReference type="NCBI Taxonomy" id="1804"/>
    <lineage>
        <taxon>Bacteria</taxon>
        <taxon>Bacillati</taxon>
        <taxon>Actinomycetota</taxon>
        <taxon>Actinomycetes</taxon>
        <taxon>Mycobacteriales</taxon>
        <taxon>Mycobacteriaceae</taxon>
        <taxon>Mycolicibacterium</taxon>
    </lineage>
</organism>
<name>A0A379MPS2_9MYCO</name>
<dbReference type="Proteomes" id="UP000254291">
    <property type="component" value="Unassembled WGS sequence"/>
</dbReference>